<accession>A0A0F9V2T2</accession>
<evidence type="ECO:0000313" key="1">
    <source>
        <dbReference type="EMBL" id="KKN60208.1"/>
    </source>
</evidence>
<proteinExistence type="predicted"/>
<organism evidence="1">
    <name type="scientific">marine sediment metagenome</name>
    <dbReference type="NCBI Taxonomy" id="412755"/>
    <lineage>
        <taxon>unclassified sequences</taxon>
        <taxon>metagenomes</taxon>
        <taxon>ecological metagenomes</taxon>
    </lineage>
</organism>
<sequence>MQTFIEYLLETYTLIEAVVYGYWILPDNRLAKVDDFDHVEWYIRNVAKHARRLQREHGSEAVYEHAYKKGFIRVGFSDTWHTVSGKHDRMQEALPVIMNLLRRRPTRSVGVSLVNARGVPVDSGDFEWPAERGEMIRFVKGDR</sequence>
<protein>
    <submittedName>
        <fullName evidence="1">Uncharacterized protein</fullName>
    </submittedName>
</protein>
<name>A0A0F9V2T2_9ZZZZ</name>
<gene>
    <name evidence="1" type="ORF">LCGC14_0534070</name>
</gene>
<dbReference type="AlphaFoldDB" id="A0A0F9V2T2"/>
<comment type="caution">
    <text evidence="1">The sequence shown here is derived from an EMBL/GenBank/DDBJ whole genome shotgun (WGS) entry which is preliminary data.</text>
</comment>
<dbReference type="EMBL" id="LAZR01000702">
    <property type="protein sequence ID" value="KKN60208.1"/>
    <property type="molecule type" value="Genomic_DNA"/>
</dbReference>
<reference evidence="1" key="1">
    <citation type="journal article" date="2015" name="Nature">
        <title>Complex archaea that bridge the gap between prokaryotes and eukaryotes.</title>
        <authorList>
            <person name="Spang A."/>
            <person name="Saw J.H."/>
            <person name="Jorgensen S.L."/>
            <person name="Zaremba-Niedzwiedzka K."/>
            <person name="Martijn J."/>
            <person name="Lind A.E."/>
            <person name="van Eijk R."/>
            <person name="Schleper C."/>
            <person name="Guy L."/>
            <person name="Ettema T.J."/>
        </authorList>
    </citation>
    <scope>NUCLEOTIDE SEQUENCE</scope>
</reference>